<protein>
    <submittedName>
        <fullName evidence="1">Uncharacterized protein</fullName>
    </submittedName>
</protein>
<dbReference type="PATRIC" id="fig|1158601.3.peg.3262"/>
<evidence type="ECO:0000313" key="1">
    <source>
        <dbReference type="EMBL" id="EOH75048.1"/>
    </source>
</evidence>
<dbReference type="AlphaFoldDB" id="R2NVL7"/>
<sequence>MKIIYPPLVEQSFQFYQANDEQEYSKSELYRSMVENHIIYENGAPTPEAIEQGLVRDFYEEPNLSFQDFLTIYPIFQSYDSTLFQRIDGFWEIPLDIKNDLLGKLVLDEISYDEKIQIEEFLEDR</sequence>
<dbReference type="RefSeq" id="WP_010742087.1">
    <property type="nucleotide sequence ID" value="NZ_KB946251.1"/>
</dbReference>
<evidence type="ECO:0000313" key="4">
    <source>
        <dbReference type="Proteomes" id="UP000014148"/>
    </source>
</evidence>
<evidence type="ECO:0000313" key="2">
    <source>
        <dbReference type="EMBL" id="EOT66950.1"/>
    </source>
</evidence>
<evidence type="ECO:0000313" key="3">
    <source>
        <dbReference type="Proteomes" id="UP000013783"/>
    </source>
</evidence>
<dbReference type="EMBL" id="AJAK01000021">
    <property type="protein sequence ID" value="EOH75048.1"/>
    <property type="molecule type" value="Genomic_DNA"/>
</dbReference>
<dbReference type="eggNOG" id="ENOG50341BW">
    <property type="taxonomic scope" value="Bacteria"/>
</dbReference>
<dbReference type="OrthoDB" id="2303045at2"/>
<dbReference type="STRING" id="71451.RV07_GL000976"/>
<reference evidence="1 3" key="1">
    <citation type="submission" date="2013-02" db="EMBL/GenBank/DDBJ databases">
        <title>The Genome Sequence of Enterococcus malodoratus ATCC_43197.</title>
        <authorList>
            <consortium name="The Broad Institute Genome Sequencing Platform"/>
            <consortium name="The Broad Institute Genome Sequencing Center for Infectious Disease"/>
            <person name="Earl A.M."/>
            <person name="Gilmore M.S."/>
            <person name="Lebreton F."/>
            <person name="Walker B."/>
            <person name="Young S.K."/>
            <person name="Zeng Q."/>
            <person name="Gargeya S."/>
            <person name="Fitzgerald M."/>
            <person name="Haas B."/>
            <person name="Abouelleil A."/>
            <person name="Alvarado L."/>
            <person name="Arachchi H.M."/>
            <person name="Berlin A.M."/>
            <person name="Chapman S.B."/>
            <person name="Dewar J."/>
            <person name="Goldberg J."/>
            <person name="Griggs A."/>
            <person name="Gujja S."/>
            <person name="Hansen M."/>
            <person name="Howarth C."/>
            <person name="Imamovic A."/>
            <person name="Larimer J."/>
            <person name="McCowan C."/>
            <person name="Murphy C."/>
            <person name="Neiman D."/>
            <person name="Pearson M."/>
            <person name="Priest M."/>
            <person name="Roberts A."/>
            <person name="Saif S."/>
            <person name="Shea T."/>
            <person name="Sisk P."/>
            <person name="Sykes S."/>
            <person name="Wortman J."/>
            <person name="Nusbaum C."/>
            <person name="Birren B."/>
        </authorList>
    </citation>
    <scope>NUCLEOTIDE SEQUENCE [LARGE SCALE GENOMIC DNA]</scope>
    <source>
        <strain evidence="1 3">ATCC 43197</strain>
    </source>
</reference>
<accession>R2NVL7</accession>
<dbReference type="Proteomes" id="UP000013783">
    <property type="component" value="Unassembled WGS sequence"/>
</dbReference>
<name>R2NVL7_9ENTE</name>
<gene>
    <name evidence="2" type="ORF">I585_02471</name>
    <name evidence="1" type="ORF">UAI_03289</name>
</gene>
<proteinExistence type="predicted"/>
<comment type="caution">
    <text evidence="1">The sequence shown here is derived from an EMBL/GenBank/DDBJ whole genome shotgun (WGS) entry which is preliminary data.</text>
</comment>
<reference evidence="2 4" key="2">
    <citation type="submission" date="2013-03" db="EMBL/GenBank/DDBJ databases">
        <title>The Genome Sequence of Enterococcus malodoratus ATCC_43197 (PacBio/Illumina hybrid assembly).</title>
        <authorList>
            <consortium name="The Broad Institute Genomics Platform"/>
            <consortium name="The Broad Institute Genome Sequencing Center for Infectious Disease"/>
            <person name="Earl A."/>
            <person name="Russ C."/>
            <person name="Gilmore M."/>
            <person name="Surin D."/>
            <person name="Walker B."/>
            <person name="Young S."/>
            <person name="Zeng Q."/>
            <person name="Gargeya S."/>
            <person name="Fitzgerald M."/>
            <person name="Haas B."/>
            <person name="Abouelleil A."/>
            <person name="Allen A.W."/>
            <person name="Alvarado L."/>
            <person name="Arachchi H.M."/>
            <person name="Berlin A.M."/>
            <person name="Chapman S.B."/>
            <person name="Gainer-Dewar J."/>
            <person name="Goldberg J."/>
            <person name="Griggs A."/>
            <person name="Gujja S."/>
            <person name="Hansen M."/>
            <person name="Howarth C."/>
            <person name="Imamovic A."/>
            <person name="Ireland A."/>
            <person name="Larimer J."/>
            <person name="McCowan C."/>
            <person name="Murphy C."/>
            <person name="Pearson M."/>
            <person name="Poon T.W."/>
            <person name="Priest M."/>
            <person name="Roberts A."/>
            <person name="Saif S."/>
            <person name="Shea T."/>
            <person name="Sisk P."/>
            <person name="Sykes S."/>
            <person name="Wortman J."/>
            <person name="Nusbaum C."/>
            <person name="Birren B."/>
        </authorList>
    </citation>
    <scope>NUCLEOTIDE SEQUENCE [LARGE SCALE GENOMIC DNA]</scope>
    <source>
        <strain evidence="2 4">ATCC 43197</strain>
    </source>
</reference>
<dbReference type="Proteomes" id="UP000014148">
    <property type="component" value="Unassembled WGS sequence"/>
</dbReference>
<dbReference type="EMBL" id="ASWA01000003">
    <property type="protein sequence ID" value="EOT66950.1"/>
    <property type="molecule type" value="Genomic_DNA"/>
</dbReference>
<keyword evidence="4" id="KW-1185">Reference proteome</keyword>
<organism evidence="1 3">
    <name type="scientific">Enterococcus malodoratus ATCC 43197</name>
    <dbReference type="NCBI Taxonomy" id="1158601"/>
    <lineage>
        <taxon>Bacteria</taxon>
        <taxon>Bacillati</taxon>
        <taxon>Bacillota</taxon>
        <taxon>Bacilli</taxon>
        <taxon>Lactobacillales</taxon>
        <taxon>Enterococcaceae</taxon>
        <taxon>Enterococcus</taxon>
    </lineage>
</organism>